<dbReference type="EMBL" id="JACHES010000003">
    <property type="protein sequence ID" value="MBB6176087.1"/>
    <property type="molecule type" value="Genomic_DNA"/>
</dbReference>
<name>A0A7X0D8V3_9BACL</name>
<dbReference type="Gene3D" id="2.160.10.10">
    <property type="entry name" value="Hexapeptide repeat proteins"/>
    <property type="match status" value="1"/>
</dbReference>
<gene>
    <name evidence="1" type="ORF">HNQ82_000898</name>
</gene>
<sequence length="170" mass="18910">MKEYVWKIINSVIQSPLFHPYIRTYLLMILGVKLDKSARIAENVYLGSNKIIMGKHTFVNVGSFLDGNARIIIEDYVRIGPYVKILTGTHHYRHSVIRRREEDGTISKEVIIKKGSWVGMGAIILPSVTIAEGCIIAAGAVVTKDTEPNGLYAGNPARRIKDLPTTGDEM</sequence>
<keyword evidence="1" id="KW-0808">Transferase</keyword>
<comment type="caution">
    <text evidence="1">The sequence shown here is derived from an EMBL/GenBank/DDBJ whole genome shotgun (WGS) entry which is preliminary data.</text>
</comment>
<dbReference type="InterPro" id="IPR001451">
    <property type="entry name" value="Hexapep"/>
</dbReference>
<keyword evidence="1" id="KW-0012">Acyltransferase</keyword>
<dbReference type="SUPFAM" id="SSF51161">
    <property type="entry name" value="Trimeric LpxA-like enzymes"/>
    <property type="match status" value="1"/>
</dbReference>
<dbReference type="GO" id="GO:0008925">
    <property type="term" value="F:maltose O-acetyltransferase activity"/>
    <property type="evidence" value="ECO:0007669"/>
    <property type="project" value="UniProtKB-EC"/>
</dbReference>
<dbReference type="InterPro" id="IPR011004">
    <property type="entry name" value="Trimer_LpxA-like_sf"/>
</dbReference>
<accession>A0A7X0D8V3</accession>
<dbReference type="PANTHER" id="PTHR23416">
    <property type="entry name" value="SIALIC ACID SYNTHASE-RELATED"/>
    <property type="match status" value="1"/>
</dbReference>
<evidence type="ECO:0000313" key="2">
    <source>
        <dbReference type="Proteomes" id="UP000523528"/>
    </source>
</evidence>
<evidence type="ECO:0000313" key="1">
    <source>
        <dbReference type="EMBL" id="MBB6176087.1"/>
    </source>
</evidence>
<reference evidence="1 2" key="1">
    <citation type="submission" date="2020-08" db="EMBL/GenBank/DDBJ databases">
        <title>Genomic Encyclopedia of Type Strains, Phase IV (KMG-IV): sequencing the most valuable type-strain genomes for metagenomic binning, comparative biology and taxonomic classification.</title>
        <authorList>
            <person name="Goeker M."/>
        </authorList>
    </citation>
    <scope>NUCLEOTIDE SEQUENCE [LARGE SCALE GENOMIC DNA]</scope>
    <source>
        <strain evidence="1 2">DSM 23211</strain>
    </source>
</reference>
<proteinExistence type="predicted"/>
<protein>
    <submittedName>
        <fullName evidence="1">Maltose O-acetyltransferase</fullName>
        <ecNumber evidence="1">2.3.1.79</ecNumber>
    </submittedName>
</protein>
<dbReference type="RefSeq" id="WP_183247500.1">
    <property type="nucleotide sequence ID" value="NZ_JACHES010000003.1"/>
</dbReference>
<keyword evidence="2" id="KW-1185">Reference proteome</keyword>
<organism evidence="1 2">
    <name type="scientific">Anoxybacillus tengchongensis</name>
    <dbReference type="NCBI Taxonomy" id="576944"/>
    <lineage>
        <taxon>Bacteria</taxon>
        <taxon>Bacillati</taxon>
        <taxon>Bacillota</taxon>
        <taxon>Bacilli</taxon>
        <taxon>Bacillales</taxon>
        <taxon>Anoxybacillaceae</taxon>
        <taxon>Anoxybacillus</taxon>
    </lineage>
</organism>
<dbReference type="EC" id="2.3.1.79" evidence="1"/>
<dbReference type="Proteomes" id="UP000523528">
    <property type="component" value="Unassembled WGS sequence"/>
</dbReference>
<dbReference type="CDD" id="cd04647">
    <property type="entry name" value="LbH_MAT_like"/>
    <property type="match status" value="1"/>
</dbReference>
<dbReference type="AlphaFoldDB" id="A0A7X0D8V3"/>
<dbReference type="Pfam" id="PF00132">
    <property type="entry name" value="Hexapep"/>
    <property type="match status" value="1"/>
</dbReference>
<dbReference type="InterPro" id="IPR051159">
    <property type="entry name" value="Hexapeptide_acetyltransf"/>
</dbReference>